<dbReference type="PANTHER" id="PTHR21248:SF12">
    <property type="entry name" value="CARDIOLIPIN SYNTHASE C"/>
    <property type="match status" value="1"/>
</dbReference>
<dbReference type="PANTHER" id="PTHR21248">
    <property type="entry name" value="CARDIOLIPIN SYNTHASE"/>
    <property type="match status" value="1"/>
</dbReference>
<dbReference type="GO" id="GO:0030572">
    <property type="term" value="F:phosphatidyltransferase activity"/>
    <property type="evidence" value="ECO:0007669"/>
    <property type="project" value="UniProtKB-ARBA"/>
</dbReference>
<proteinExistence type="predicted"/>
<accession>A0A1T0CHQ8</accession>
<dbReference type="Gene3D" id="3.30.870.10">
    <property type="entry name" value="Endonuclease Chain A"/>
    <property type="match status" value="2"/>
</dbReference>
<dbReference type="SUPFAM" id="SSF56024">
    <property type="entry name" value="Phospholipase D/nuclease"/>
    <property type="match status" value="2"/>
</dbReference>
<dbReference type="STRING" id="90241.B0682_04485"/>
<dbReference type="OrthoDB" id="9814092at2"/>
<gene>
    <name evidence="2" type="ORF">B0682_04485</name>
</gene>
<evidence type="ECO:0000259" key="1">
    <source>
        <dbReference type="PROSITE" id="PS50035"/>
    </source>
</evidence>
<dbReference type="PROSITE" id="PS50035">
    <property type="entry name" value="PLD"/>
    <property type="match status" value="2"/>
</dbReference>
<protein>
    <recommendedName>
        <fullName evidence="1">PLD phosphodiesterase domain-containing protein</fullName>
    </recommendedName>
</protein>
<evidence type="ECO:0000313" key="3">
    <source>
        <dbReference type="Proteomes" id="UP000191094"/>
    </source>
</evidence>
<dbReference type="SMART" id="SM00155">
    <property type="entry name" value="PLDc"/>
    <property type="match status" value="2"/>
</dbReference>
<dbReference type="CDD" id="cd09111">
    <property type="entry name" value="PLDc_ymdC_like_1"/>
    <property type="match status" value="1"/>
</dbReference>
<sequence length="669" mass="75378">MSSYGLVSRLLIGRLLIGRLLMIVSLSALLMSCQNLSDFGLPNEPHSPSSQAFTQVVYDLYADKDLAVDKSVADKRVKVNVNADVATHNQGQGLEVPTLTQSITQLTLANPNRSGYLSIIEGNDAMATRTLLSRQASKSIDVQYYIWHNDEAGQWLLHELWLAAERGVKVRLLLDDFNVTANIDELLWYFDQHPNIAVRIINPMVCRNWRGLNYVADFKRINRRMHNKSMTYDRQLSIIGGRNIGNEYLSDHNANQFADLDVLLVGNVVDDVVLSFEWFWQSQLSYDVSQLFNKPVGKQMNNPTNQPTNNQQGNLVTDTIHNKQGFIERLDLIKDYLDKYDDAQLAHKITKILAQANDSTLIGDKTGGELDSKFRVPPQQTDKSRHANVKRLADDAVNQSSVEAPPTLVTPSPIEALKNSISKINLMQRLDKQALAFKWADMQYISDVPQKLDNTAPTDTYIIHMLQKMIKEPKQKLSIISSYFVPTKQGVDMLVKLAERGVDIAILTNSYGATDVAVVHSGYAPWRKQLLKAGVRLYELKPTKAERGNFFKPPSVATTSLHAKSFATDDEQIFIGSFNFDPRSALLNTELGVVIHAPTMVKDMHQTLTDTAMQDTAYILSLDEQDDIHWRTIDAATGNMVTYDIEPNMGIFDHVFVMVLSWLPIEWLL</sequence>
<dbReference type="Pfam" id="PF13091">
    <property type="entry name" value="PLDc_2"/>
    <property type="match status" value="2"/>
</dbReference>
<name>A0A1T0CHQ8_9GAMM</name>
<dbReference type="CDD" id="cd09113">
    <property type="entry name" value="PLDc_ymdC_like_2"/>
    <property type="match status" value="1"/>
</dbReference>
<dbReference type="RefSeq" id="WP_143823264.1">
    <property type="nucleotide sequence ID" value="NZ_CP147511.1"/>
</dbReference>
<dbReference type="AlphaFoldDB" id="A0A1T0CHQ8"/>
<evidence type="ECO:0000313" key="2">
    <source>
        <dbReference type="EMBL" id="OOS21864.1"/>
    </source>
</evidence>
<dbReference type="InterPro" id="IPR025202">
    <property type="entry name" value="PLD-like_dom"/>
</dbReference>
<feature type="domain" description="PLD phosphodiesterase" evidence="1">
    <location>
        <begin position="557"/>
        <end position="584"/>
    </location>
</feature>
<keyword evidence="3" id="KW-1185">Reference proteome</keyword>
<dbReference type="EMBL" id="MUYT01000004">
    <property type="protein sequence ID" value="OOS21864.1"/>
    <property type="molecule type" value="Genomic_DNA"/>
</dbReference>
<organism evidence="2 3">
    <name type="scientific">Lwoffella lincolnii</name>
    <dbReference type="NCBI Taxonomy" id="90241"/>
    <lineage>
        <taxon>Bacteria</taxon>
        <taxon>Pseudomonadati</taxon>
        <taxon>Pseudomonadota</taxon>
        <taxon>Gammaproteobacteria</taxon>
        <taxon>Moraxellales</taxon>
        <taxon>Moraxellaceae</taxon>
        <taxon>Lwoffella</taxon>
    </lineage>
</organism>
<reference evidence="2 3" key="1">
    <citation type="submission" date="2017-02" db="EMBL/GenBank/DDBJ databases">
        <title>Draft genome sequence of Moraxella lincolnii CCUG 9405T type strain.</title>
        <authorList>
            <person name="Salva-Serra F."/>
            <person name="Engstrom-Jakobsson H."/>
            <person name="Thorell K."/>
            <person name="Jaen-Luchoro D."/>
            <person name="Gonzales-Siles L."/>
            <person name="Karlsson R."/>
            <person name="Yazdan S."/>
            <person name="Boulund F."/>
            <person name="Johnning A."/>
            <person name="Engstrand L."/>
            <person name="Kristiansson E."/>
            <person name="Moore E."/>
        </authorList>
    </citation>
    <scope>NUCLEOTIDE SEQUENCE [LARGE SCALE GENOMIC DNA]</scope>
    <source>
        <strain evidence="2 3">CCUG 9405</strain>
    </source>
</reference>
<comment type="caution">
    <text evidence="2">The sequence shown here is derived from an EMBL/GenBank/DDBJ whole genome shotgun (WGS) entry which is preliminary data.</text>
</comment>
<dbReference type="Proteomes" id="UP000191094">
    <property type="component" value="Unassembled WGS sequence"/>
</dbReference>
<feature type="domain" description="PLD phosphodiesterase" evidence="1">
    <location>
        <begin position="221"/>
        <end position="248"/>
    </location>
</feature>
<dbReference type="GO" id="GO:0032049">
    <property type="term" value="P:cardiolipin biosynthetic process"/>
    <property type="evidence" value="ECO:0007669"/>
    <property type="project" value="UniProtKB-ARBA"/>
</dbReference>
<dbReference type="InterPro" id="IPR001736">
    <property type="entry name" value="PLipase_D/transphosphatidylase"/>
</dbReference>